<dbReference type="InterPro" id="IPR014710">
    <property type="entry name" value="RmlC-like_jellyroll"/>
</dbReference>
<accession>A0A4V1M772</accession>
<dbReference type="Proteomes" id="UP000290204">
    <property type="component" value="Unassembled WGS sequence"/>
</dbReference>
<organism evidence="2 3">
    <name type="scientific">Lacibacter luteus</name>
    <dbReference type="NCBI Taxonomy" id="2508719"/>
    <lineage>
        <taxon>Bacteria</taxon>
        <taxon>Pseudomonadati</taxon>
        <taxon>Bacteroidota</taxon>
        <taxon>Chitinophagia</taxon>
        <taxon>Chitinophagales</taxon>
        <taxon>Chitinophagaceae</taxon>
        <taxon>Lacibacter</taxon>
    </lineage>
</organism>
<dbReference type="EMBL" id="SDHW01000006">
    <property type="protein sequence ID" value="RXK58530.1"/>
    <property type="molecule type" value="Genomic_DNA"/>
</dbReference>
<protein>
    <submittedName>
        <fullName evidence="2">Cupin domain-containing protein</fullName>
    </submittedName>
</protein>
<dbReference type="PANTHER" id="PTHR40112:SF1">
    <property type="entry name" value="H2HPP ISOMERASE"/>
    <property type="match status" value="1"/>
</dbReference>
<gene>
    <name evidence="2" type="ORF">ESA94_18015</name>
</gene>
<name>A0A4V1M772_9BACT</name>
<proteinExistence type="predicted"/>
<dbReference type="CDD" id="cd02238">
    <property type="entry name" value="cupin_KdgF"/>
    <property type="match status" value="1"/>
</dbReference>
<dbReference type="InterPro" id="IPR052535">
    <property type="entry name" value="Bacilysin_H2HPP_isomerase"/>
</dbReference>
<reference evidence="2 3" key="1">
    <citation type="submission" date="2019-01" db="EMBL/GenBank/DDBJ databases">
        <title>Lacibacter sp. strain TTM-7.</title>
        <authorList>
            <person name="Chen W.-M."/>
        </authorList>
    </citation>
    <scope>NUCLEOTIDE SEQUENCE [LARGE SCALE GENOMIC DNA]</scope>
    <source>
        <strain evidence="2 3">TTM-7</strain>
    </source>
</reference>
<dbReference type="InterPro" id="IPR011051">
    <property type="entry name" value="RmlC_Cupin_sf"/>
</dbReference>
<dbReference type="RefSeq" id="WP_129132331.1">
    <property type="nucleotide sequence ID" value="NZ_SDHW01000006.1"/>
</dbReference>
<evidence type="ECO:0000313" key="3">
    <source>
        <dbReference type="Proteomes" id="UP000290204"/>
    </source>
</evidence>
<dbReference type="Pfam" id="PF07883">
    <property type="entry name" value="Cupin_2"/>
    <property type="match status" value="1"/>
</dbReference>
<comment type="caution">
    <text evidence="2">The sequence shown here is derived from an EMBL/GenBank/DDBJ whole genome shotgun (WGS) entry which is preliminary data.</text>
</comment>
<evidence type="ECO:0000313" key="2">
    <source>
        <dbReference type="EMBL" id="RXK58530.1"/>
    </source>
</evidence>
<dbReference type="OrthoDB" id="9811153at2"/>
<dbReference type="Gene3D" id="2.60.120.10">
    <property type="entry name" value="Jelly Rolls"/>
    <property type="match status" value="1"/>
</dbReference>
<dbReference type="SUPFAM" id="SSF51182">
    <property type="entry name" value="RmlC-like cupins"/>
    <property type="match status" value="1"/>
</dbReference>
<evidence type="ECO:0000259" key="1">
    <source>
        <dbReference type="Pfam" id="PF07883"/>
    </source>
</evidence>
<dbReference type="PANTHER" id="PTHR40112">
    <property type="entry name" value="H2HPP ISOMERASE"/>
    <property type="match status" value="1"/>
</dbReference>
<dbReference type="InterPro" id="IPR013096">
    <property type="entry name" value="Cupin_2"/>
</dbReference>
<dbReference type="AlphaFoldDB" id="A0A4V1M772"/>
<sequence>MYFHHLNNIPAKELFPGYHGKFVHTGTSTVAFWNIDAGSPIPEHAHMHEQIMHVVEGEFELTIDGKTERLTAGAVVTIPGNIKHGGKAISNCKVIDIFMPEREEYK</sequence>
<feature type="domain" description="Cupin type-2" evidence="1">
    <location>
        <begin position="32"/>
        <end position="98"/>
    </location>
</feature>
<keyword evidence="3" id="KW-1185">Reference proteome</keyword>